<proteinExistence type="inferred from homology"/>
<gene>
    <name evidence="4" type="ordered locus">CPS_2399</name>
</gene>
<dbReference type="STRING" id="167879.CPS_2399"/>
<dbReference type="RefSeq" id="WP_011043210.1">
    <property type="nucleotide sequence ID" value="NC_003910.7"/>
</dbReference>
<keyword evidence="4" id="KW-0378">Hydrolase</keyword>
<organism evidence="4 5">
    <name type="scientific">Colwellia psychrerythraea (strain 34H / ATCC BAA-681)</name>
    <name type="common">Vibrio psychroerythus</name>
    <dbReference type="NCBI Taxonomy" id="167879"/>
    <lineage>
        <taxon>Bacteria</taxon>
        <taxon>Pseudomonadati</taxon>
        <taxon>Pseudomonadota</taxon>
        <taxon>Gammaproteobacteria</taxon>
        <taxon>Alteromonadales</taxon>
        <taxon>Colwelliaceae</taxon>
        <taxon>Colwellia</taxon>
    </lineage>
</organism>
<keyword evidence="4" id="KW-0645">Protease</keyword>
<dbReference type="GO" id="GO:0004197">
    <property type="term" value="F:cysteine-type endopeptidase activity"/>
    <property type="evidence" value="ECO:0007669"/>
    <property type="project" value="InterPro"/>
</dbReference>
<dbReference type="Gene3D" id="3.40.50.1460">
    <property type="match status" value="1"/>
</dbReference>
<feature type="signal peptide" evidence="2">
    <location>
        <begin position="1"/>
        <end position="23"/>
    </location>
</feature>
<dbReference type="InterPro" id="IPR052039">
    <property type="entry name" value="Caspase-related_regulators"/>
</dbReference>
<dbReference type="AlphaFoldDB" id="Q482A2"/>
<evidence type="ECO:0000259" key="3">
    <source>
        <dbReference type="PROSITE" id="PS50208"/>
    </source>
</evidence>
<sequence>MKKTYICCSVIILWSLAISPAFTFEEAVPRYALIIGNANYQYTPLKNPINDAKAMAKKLRSLRYDVTELHDQNPQQMQEALEHFYESIKEDNAISLFYFSGHGVQANNINYLLPVNSNIASFDTLTSKALSTNKVLSELKKSKSHQHIIILDACRNNPFKVLLNNEGVVRSAVIEGNIAEHNGLAAVKAPAGTLIAYATEPGKAAFDGSGKNGTYTSALLSYIGKSETAEELFKKVRQQVLSKTNNKQLPWEHSSLTEKFYFSPPANEEVPDIPNF</sequence>
<dbReference type="SMART" id="SM00115">
    <property type="entry name" value="CASc"/>
    <property type="match status" value="1"/>
</dbReference>
<evidence type="ECO:0000313" key="4">
    <source>
        <dbReference type="EMBL" id="AAZ24535.1"/>
    </source>
</evidence>
<dbReference type="Proteomes" id="UP000000547">
    <property type="component" value="Chromosome"/>
</dbReference>
<comment type="similarity">
    <text evidence="1">Belongs to the peptidase C14A family.</text>
</comment>
<name>Q482A2_COLP3</name>
<dbReference type="InterPro" id="IPR001309">
    <property type="entry name" value="Pept_C14_p20"/>
</dbReference>
<evidence type="ECO:0000256" key="2">
    <source>
        <dbReference type="SAM" id="SignalP"/>
    </source>
</evidence>
<dbReference type="Pfam" id="PF00656">
    <property type="entry name" value="Peptidase_C14"/>
    <property type="match status" value="1"/>
</dbReference>
<feature type="chain" id="PRO_5004234144" evidence="2">
    <location>
        <begin position="24"/>
        <end position="276"/>
    </location>
</feature>
<accession>Q482A2</accession>
<dbReference type="InterPro" id="IPR011600">
    <property type="entry name" value="Pept_C14_caspase"/>
</dbReference>
<dbReference type="HOGENOM" id="CLU_081232_0_0_6"/>
<dbReference type="InterPro" id="IPR029030">
    <property type="entry name" value="Caspase-like_dom_sf"/>
</dbReference>
<dbReference type="SUPFAM" id="SSF52129">
    <property type="entry name" value="Caspase-like"/>
    <property type="match status" value="1"/>
</dbReference>
<dbReference type="PRINTS" id="PR00376">
    <property type="entry name" value="IL1BCENZYME"/>
</dbReference>
<dbReference type="InterPro" id="IPR015917">
    <property type="entry name" value="Pept_C14A"/>
</dbReference>
<evidence type="ECO:0000256" key="1">
    <source>
        <dbReference type="ARBA" id="ARBA00010134"/>
    </source>
</evidence>
<feature type="domain" description="Caspase family p20" evidence="3">
    <location>
        <begin position="30"/>
        <end position="158"/>
    </location>
</feature>
<reference evidence="4" key="1">
    <citation type="journal article" date="2005" name="Proc. Natl. Acad. Sci. U.S.A.">
        <title>The psychrophilic lifestyle as revealed by the genome sequence of Colwellia psychrerythraea 34H through genomic and proteomic analyses.</title>
        <authorList>
            <person name="Methe B.A."/>
            <person name="Nelson K.E."/>
            <person name="Deming J.W."/>
            <person name="Momen B."/>
            <person name="Melamud E."/>
            <person name="Zhang X."/>
            <person name="Moult J."/>
            <person name="Madupu R."/>
            <person name="Nelson W.C."/>
            <person name="Dodson R.J."/>
            <person name="Brinkac L.M."/>
            <person name="Daugherty S.C."/>
            <person name="Durkin A.S."/>
            <person name="DeBoy R.T."/>
            <person name="Kolonay J.F."/>
            <person name="Sullivan S.A."/>
            <person name="Zhou L."/>
            <person name="Davidsen T.M."/>
            <person name="Wu M."/>
            <person name="Huston A.L."/>
            <person name="Lewis M."/>
            <person name="Weaver B."/>
            <person name="Weidman J.F."/>
            <person name="Khouri H."/>
            <person name="Utterback T.R."/>
            <person name="Feldblyum T.V."/>
            <person name="Fraser C.M."/>
        </authorList>
    </citation>
    <scope>NUCLEOTIDE SEQUENCE [LARGE SCALE GENOMIC DNA]</scope>
    <source>
        <strain evidence="4">34H</strain>
    </source>
</reference>
<dbReference type="KEGG" id="cps:CPS_2399"/>
<protein>
    <submittedName>
        <fullName evidence="4">ICE-like protease p20 domain protein</fullName>
    </submittedName>
</protein>
<dbReference type="PANTHER" id="PTHR22576">
    <property type="entry name" value="MUCOSA ASSOCIATED LYMPHOID TISSUE LYMPHOMA TRANSLOCATION PROTEIN 1/PARACASPASE"/>
    <property type="match status" value="1"/>
</dbReference>
<dbReference type="PROSITE" id="PS50208">
    <property type="entry name" value="CASPASE_P20"/>
    <property type="match status" value="1"/>
</dbReference>
<dbReference type="MEROPS" id="C14.026"/>
<dbReference type="PANTHER" id="PTHR22576:SF37">
    <property type="entry name" value="MUCOSA-ASSOCIATED LYMPHOID TISSUE LYMPHOMA TRANSLOCATION PROTEIN 1"/>
    <property type="match status" value="1"/>
</dbReference>
<dbReference type="GO" id="GO:0006508">
    <property type="term" value="P:proteolysis"/>
    <property type="evidence" value="ECO:0007669"/>
    <property type="project" value="UniProtKB-KW"/>
</dbReference>
<evidence type="ECO:0000313" key="5">
    <source>
        <dbReference type="Proteomes" id="UP000000547"/>
    </source>
</evidence>
<dbReference type="EMBL" id="CP000083">
    <property type="protein sequence ID" value="AAZ24535.1"/>
    <property type="molecule type" value="Genomic_DNA"/>
</dbReference>
<keyword evidence="2" id="KW-0732">Signal</keyword>